<feature type="domain" description="LysR substrate-binding" evidence="1">
    <location>
        <begin position="2"/>
        <end position="137"/>
    </location>
</feature>
<dbReference type="CDD" id="cd05466">
    <property type="entry name" value="PBP2_LTTR_substrate"/>
    <property type="match status" value="1"/>
</dbReference>
<evidence type="ECO:0000313" key="2">
    <source>
        <dbReference type="EMBL" id="ERT68138.1"/>
    </source>
</evidence>
<dbReference type="EMBL" id="AXZF01000081">
    <property type="protein sequence ID" value="ERT68138.1"/>
    <property type="molecule type" value="Genomic_DNA"/>
</dbReference>
<dbReference type="HOGENOM" id="CLU_1851546_0_0_0"/>
<dbReference type="InterPro" id="IPR050950">
    <property type="entry name" value="HTH-type_LysR_regulators"/>
</dbReference>
<accession>U7VBL0</accession>
<evidence type="ECO:0000259" key="1">
    <source>
        <dbReference type="Pfam" id="PF03466"/>
    </source>
</evidence>
<organism evidence="2 3">
    <name type="scientific">Cetobacterium somerae ATCC BAA-474</name>
    <dbReference type="NCBI Taxonomy" id="1319815"/>
    <lineage>
        <taxon>Bacteria</taxon>
        <taxon>Fusobacteriati</taxon>
        <taxon>Fusobacteriota</taxon>
        <taxon>Fusobacteriia</taxon>
        <taxon>Fusobacteriales</taxon>
        <taxon>Fusobacteriaceae</taxon>
        <taxon>Cetobacterium</taxon>
    </lineage>
</organism>
<dbReference type="Proteomes" id="UP000017081">
    <property type="component" value="Unassembled WGS sequence"/>
</dbReference>
<dbReference type="Pfam" id="PF03466">
    <property type="entry name" value="LysR_substrate"/>
    <property type="match status" value="1"/>
</dbReference>
<sequence length="138" mass="16629">MYEEFFKEELLLITPNEERYQYFNRKKVKLENLKDENFILLQERQKLRTAIEAFFLEKNFNPKIFLETENQECVLSLISSGLGIGFASNMHLTNKKWRDHFLTFSLDETILSRKFVIAYKKDKKLSKVENKLIEILRK</sequence>
<dbReference type="Gene3D" id="3.40.190.290">
    <property type="match status" value="1"/>
</dbReference>
<proteinExistence type="predicted"/>
<comment type="caution">
    <text evidence="2">The sequence shown here is derived from an EMBL/GenBank/DDBJ whole genome shotgun (WGS) entry which is preliminary data.</text>
</comment>
<keyword evidence="3" id="KW-1185">Reference proteome</keyword>
<protein>
    <recommendedName>
        <fullName evidence="1">LysR substrate-binding domain-containing protein</fullName>
    </recommendedName>
</protein>
<dbReference type="PANTHER" id="PTHR30419">
    <property type="entry name" value="HTH-TYPE TRANSCRIPTIONAL REGULATOR YBHD"/>
    <property type="match status" value="1"/>
</dbReference>
<evidence type="ECO:0000313" key="3">
    <source>
        <dbReference type="Proteomes" id="UP000017081"/>
    </source>
</evidence>
<dbReference type="eggNOG" id="COG0583">
    <property type="taxonomic scope" value="Bacteria"/>
</dbReference>
<dbReference type="GO" id="GO:0005829">
    <property type="term" value="C:cytosol"/>
    <property type="evidence" value="ECO:0007669"/>
    <property type="project" value="TreeGrafter"/>
</dbReference>
<dbReference type="AlphaFoldDB" id="U7VBL0"/>
<dbReference type="STRING" id="1319815.HMPREF0202_01967"/>
<dbReference type="SUPFAM" id="SSF53850">
    <property type="entry name" value="Periplasmic binding protein-like II"/>
    <property type="match status" value="1"/>
</dbReference>
<dbReference type="GO" id="GO:0006355">
    <property type="term" value="P:regulation of DNA-templated transcription"/>
    <property type="evidence" value="ECO:0007669"/>
    <property type="project" value="TreeGrafter"/>
</dbReference>
<reference evidence="2 3" key="1">
    <citation type="submission" date="2013-08" db="EMBL/GenBank/DDBJ databases">
        <authorList>
            <person name="Weinstock G."/>
            <person name="Sodergren E."/>
            <person name="Wylie T."/>
            <person name="Fulton L."/>
            <person name="Fulton R."/>
            <person name="Fronick C."/>
            <person name="O'Laughlin M."/>
            <person name="Godfrey J."/>
            <person name="Miner T."/>
            <person name="Herter B."/>
            <person name="Appelbaum E."/>
            <person name="Cordes M."/>
            <person name="Lek S."/>
            <person name="Wollam A."/>
            <person name="Pepin K.H."/>
            <person name="Palsikar V.B."/>
            <person name="Mitreva M."/>
            <person name="Wilson R.K."/>
        </authorList>
    </citation>
    <scope>NUCLEOTIDE SEQUENCE [LARGE SCALE GENOMIC DNA]</scope>
    <source>
        <strain evidence="2 3">ATCC BAA-474</strain>
    </source>
</reference>
<name>U7VBL0_9FUSO</name>
<dbReference type="PANTHER" id="PTHR30419:SF28">
    <property type="entry name" value="HTH-TYPE TRANSCRIPTIONAL REGULATOR BSDA"/>
    <property type="match status" value="1"/>
</dbReference>
<gene>
    <name evidence="2" type="ORF">HMPREF0202_01967</name>
</gene>
<dbReference type="InterPro" id="IPR005119">
    <property type="entry name" value="LysR_subst-bd"/>
</dbReference>